<keyword evidence="1" id="KW-0472">Membrane</keyword>
<sequence>MTGVKPGEQLAATLNSQPLVITGIPKADDRGSVTFRVNVPADFALGTHTLVIVRDDGRTFASIPVQVVAPGALAATGADLPWGLGIGALLMVAAGAALTIGQRRTRVN</sequence>
<dbReference type="AlphaFoldDB" id="A0A2T7W9Y0"/>
<evidence type="ECO:0000313" key="2">
    <source>
        <dbReference type="EMBL" id="PVE68141.1"/>
    </source>
</evidence>
<feature type="transmembrane region" description="Helical" evidence="1">
    <location>
        <begin position="80"/>
        <end position="100"/>
    </location>
</feature>
<proteinExistence type="predicted"/>
<reference evidence="2 3" key="1">
    <citation type="submission" date="2018-04" db="EMBL/GenBank/DDBJ databases">
        <authorList>
            <person name="Go L.Y."/>
            <person name="Mitchell J.A."/>
        </authorList>
    </citation>
    <scope>NUCLEOTIDE SEQUENCE [LARGE SCALE GENOMIC DNA]</scope>
    <source>
        <strain evidence="2 3">TPD7010</strain>
    </source>
</reference>
<keyword evidence="1" id="KW-1133">Transmembrane helix</keyword>
<comment type="caution">
    <text evidence="2">The sequence shown here is derived from an EMBL/GenBank/DDBJ whole genome shotgun (WGS) entry which is preliminary data.</text>
</comment>
<keyword evidence="1" id="KW-0812">Transmembrane</keyword>
<gene>
    <name evidence="2" type="ORF">DC432_12065</name>
</gene>
<dbReference type="Proteomes" id="UP000244649">
    <property type="component" value="Unassembled WGS sequence"/>
</dbReference>
<name>A0A2T7W9Y0_MICTE</name>
<evidence type="ECO:0000256" key="1">
    <source>
        <dbReference type="SAM" id="Phobius"/>
    </source>
</evidence>
<evidence type="ECO:0008006" key="4">
    <source>
        <dbReference type="Google" id="ProtNLM"/>
    </source>
</evidence>
<organism evidence="2 3">
    <name type="scientific">Microbacterium testaceum</name>
    <name type="common">Aureobacterium testaceum</name>
    <name type="synonym">Brevibacterium testaceum</name>
    <dbReference type="NCBI Taxonomy" id="2033"/>
    <lineage>
        <taxon>Bacteria</taxon>
        <taxon>Bacillati</taxon>
        <taxon>Actinomycetota</taxon>
        <taxon>Actinomycetes</taxon>
        <taxon>Micrococcales</taxon>
        <taxon>Microbacteriaceae</taxon>
        <taxon>Microbacterium</taxon>
    </lineage>
</organism>
<protein>
    <recommendedName>
        <fullName evidence="4">Gram-positive cocci surface proteins LPxTG domain-containing protein</fullName>
    </recommendedName>
</protein>
<accession>A0A2T7W9Y0</accession>
<dbReference type="EMBL" id="QDFT01000031">
    <property type="protein sequence ID" value="PVE68141.1"/>
    <property type="molecule type" value="Genomic_DNA"/>
</dbReference>
<evidence type="ECO:0000313" key="3">
    <source>
        <dbReference type="Proteomes" id="UP000244649"/>
    </source>
</evidence>